<feature type="transmembrane region" description="Helical" evidence="1">
    <location>
        <begin position="52"/>
        <end position="71"/>
    </location>
</feature>
<keyword evidence="1" id="KW-0472">Membrane</keyword>
<evidence type="ECO:0000313" key="4">
    <source>
        <dbReference type="Proteomes" id="UP000597444"/>
    </source>
</evidence>
<comment type="caution">
    <text evidence="3">The sequence shown here is derived from an EMBL/GenBank/DDBJ whole genome shotgun (WGS) entry which is preliminary data.</text>
</comment>
<evidence type="ECO:0000256" key="1">
    <source>
        <dbReference type="SAM" id="Phobius"/>
    </source>
</evidence>
<evidence type="ECO:0000313" key="3">
    <source>
        <dbReference type="EMBL" id="GHP00279.1"/>
    </source>
</evidence>
<organism evidence="3 4">
    <name type="scientific">Reticulibacter mediterranei</name>
    <dbReference type="NCBI Taxonomy" id="2778369"/>
    <lineage>
        <taxon>Bacteria</taxon>
        <taxon>Bacillati</taxon>
        <taxon>Chloroflexota</taxon>
        <taxon>Ktedonobacteria</taxon>
        <taxon>Ktedonobacterales</taxon>
        <taxon>Reticulibacteraceae</taxon>
        <taxon>Reticulibacter</taxon>
    </lineage>
</organism>
<feature type="transmembrane region" description="Helical" evidence="1">
    <location>
        <begin position="78"/>
        <end position="101"/>
    </location>
</feature>
<proteinExistence type="predicted"/>
<dbReference type="GO" id="GO:0004175">
    <property type="term" value="F:endopeptidase activity"/>
    <property type="evidence" value="ECO:0007669"/>
    <property type="project" value="UniProtKB-ARBA"/>
</dbReference>
<dbReference type="GO" id="GO:0080120">
    <property type="term" value="P:CAAX-box protein maturation"/>
    <property type="evidence" value="ECO:0007669"/>
    <property type="project" value="UniProtKB-ARBA"/>
</dbReference>
<dbReference type="Pfam" id="PF02517">
    <property type="entry name" value="Rce1-like"/>
    <property type="match status" value="1"/>
</dbReference>
<dbReference type="EMBL" id="BNJK01000002">
    <property type="protein sequence ID" value="GHP00279.1"/>
    <property type="molecule type" value="Genomic_DNA"/>
</dbReference>
<gene>
    <name evidence="3" type="ORF">KSF_103260</name>
</gene>
<sequence>MECLGLFVLNALFNTFLGEELLFRGFLLPRMAGVFGKGDWVMNALLFGLYHLHQPWGIISDVIAGIVFAFPSRRFRSAWFGIVAHSGQSVYLALLILALVLK</sequence>
<dbReference type="Proteomes" id="UP000597444">
    <property type="component" value="Unassembled WGS sequence"/>
</dbReference>
<dbReference type="AlphaFoldDB" id="A0A8J3ITL3"/>
<evidence type="ECO:0000259" key="2">
    <source>
        <dbReference type="Pfam" id="PF02517"/>
    </source>
</evidence>
<feature type="domain" description="CAAX prenyl protease 2/Lysostaphin resistance protein A-like" evidence="2">
    <location>
        <begin position="6"/>
        <end position="87"/>
    </location>
</feature>
<keyword evidence="4" id="KW-1185">Reference proteome</keyword>
<accession>A0A8J3ITL3</accession>
<protein>
    <recommendedName>
        <fullName evidence="2">CAAX prenyl protease 2/Lysostaphin resistance protein A-like domain-containing protein</fullName>
    </recommendedName>
</protein>
<keyword evidence="1" id="KW-1133">Transmembrane helix</keyword>
<keyword evidence="1" id="KW-0812">Transmembrane</keyword>
<name>A0A8J3ITL3_9CHLR</name>
<dbReference type="InterPro" id="IPR003675">
    <property type="entry name" value="Rce1/LyrA-like_dom"/>
</dbReference>
<reference evidence="3" key="1">
    <citation type="submission" date="2020-10" db="EMBL/GenBank/DDBJ databases">
        <title>Taxonomic study of unclassified bacteria belonging to the class Ktedonobacteria.</title>
        <authorList>
            <person name="Yabe S."/>
            <person name="Wang C.M."/>
            <person name="Zheng Y."/>
            <person name="Sakai Y."/>
            <person name="Cavaletti L."/>
            <person name="Monciardini P."/>
            <person name="Donadio S."/>
        </authorList>
    </citation>
    <scope>NUCLEOTIDE SEQUENCE</scope>
    <source>
        <strain evidence="3">ID150040</strain>
    </source>
</reference>
<dbReference type="RefSeq" id="WP_220210828.1">
    <property type="nucleotide sequence ID" value="NZ_BNJK01000002.1"/>
</dbReference>